<evidence type="ECO:0000259" key="5">
    <source>
        <dbReference type="Pfam" id="PF04542"/>
    </source>
</evidence>
<keyword evidence="4" id="KW-0804">Transcription</keyword>
<evidence type="ECO:0000256" key="3">
    <source>
        <dbReference type="ARBA" id="ARBA00023082"/>
    </source>
</evidence>
<evidence type="ECO:0000313" key="7">
    <source>
        <dbReference type="EMBL" id="MCH7410574.1"/>
    </source>
</evidence>
<dbReference type="Pfam" id="PF04542">
    <property type="entry name" value="Sigma70_r2"/>
    <property type="match status" value="1"/>
</dbReference>
<dbReference type="InterPro" id="IPR007627">
    <property type="entry name" value="RNA_pol_sigma70_r2"/>
</dbReference>
<name>A0ABS9V2Z0_9BACT</name>
<dbReference type="InterPro" id="IPR013324">
    <property type="entry name" value="RNA_pol_sigma_r3/r4-like"/>
</dbReference>
<comment type="similarity">
    <text evidence="1">Belongs to the sigma-70 factor family. ECF subfamily.</text>
</comment>
<dbReference type="SUPFAM" id="SSF88659">
    <property type="entry name" value="Sigma3 and sigma4 domains of RNA polymerase sigma factors"/>
    <property type="match status" value="1"/>
</dbReference>
<evidence type="ECO:0000259" key="6">
    <source>
        <dbReference type="Pfam" id="PF08281"/>
    </source>
</evidence>
<keyword evidence="3" id="KW-0731">Sigma factor</keyword>
<dbReference type="SUPFAM" id="SSF88946">
    <property type="entry name" value="Sigma2 domain of RNA polymerase sigma factors"/>
    <property type="match status" value="1"/>
</dbReference>
<dbReference type="NCBIfam" id="TIGR02937">
    <property type="entry name" value="sigma70-ECF"/>
    <property type="match status" value="1"/>
</dbReference>
<gene>
    <name evidence="7" type="ORF">MM239_14295</name>
</gene>
<dbReference type="PANTHER" id="PTHR43133">
    <property type="entry name" value="RNA POLYMERASE ECF-TYPE SIGMA FACTO"/>
    <property type="match status" value="1"/>
</dbReference>
<dbReference type="InterPro" id="IPR039425">
    <property type="entry name" value="RNA_pol_sigma-70-like"/>
</dbReference>
<dbReference type="EMBL" id="JAKZGP010000041">
    <property type="protein sequence ID" value="MCH7410574.1"/>
    <property type="molecule type" value="Genomic_DNA"/>
</dbReference>
<dbReference type="Pfam" id="PF08281">
    <property type="entry name" value="Sigma70_r4_2"/>
    <property type="match status" value="1"/>
</dbReference>
<feature type="domain" description="RNA polymerase sigma factor 70 region 4 type 2" evidence="6">
    <location>
        <begin position="122"/>
        <end position="174"/>
    </location>
</feature>
<dbReference type="Proteomes" id="UP001165489">
    <property type="component" value="Unassembled WGS sequence"/>
</dbReference>
<dbReference type="PANTHER" id="PTHR43133:SF46">
    <property type="entry name" value="RNA POLYMERASE SIGMA-70 FACTOR ECF SUBFAMILY"/>
    <property type="match status" value="1"/>
</dbReference>
<protein>
    <submittedName>
        <fullName evidence="7">Sigma-70 family RNA polymerase sigma factor</fullName>
    </submittedName>
</protein>
<reference evidence="7" key="1">
    <citation type="submission" date="2022-03" db="EMBL/GenBank/DDBJ databases">
        <title>De novo assembled genomes of Belliella spp. (Cyclobacteriaceae) strains.</title>
        <authorList>
            <person name="Szabo A."/>
            <person name="Korponai K."/>
            <person name="Felfoldi T."/>
        </authorList>
    </citation>
    <scope>NUCLEOTIDE SEQUENCE</scope>
    <source>
        <strain evidence="7">DSM 111904</strain>
    </source>
</reference>
<dbReference type="InterPro" id="IPR013249">
    <property type="entry name" value="RNA_pol_sigma70_r4_t2"/>
</dbReference>
<sequence length="192" mass="22004">MNLPNSSELQEVIRQCISNDRKAQQKLFHTCYSLAMNVCRRYASNLEEAKSLVNEGMLKVFQHLHTYDPELSFGGWVRRVMVNTAIDHFRKVKAYEQRFQDLDGREFPDANQANIIDELSAEELLGLVQQLPPAYRMVFSLYAVEEYTHKEIAEKLGISEGTSKSNYAKARAKLQQALAGLSQKNTNHHGQR</sequence>
<accession>A0ABS9V2Z0</accession>
<dbReference type="Gene3D" id="1.10.10.10">
    <property type="entry name" value="Winged helix-like DNA-binding domain superfamily/Winged helix DNA-binding domain"/>
    <property type="match status" value="1"/>
</dbReference>
<dbReference type="InterPro" id="IPR014284">
    <property type="entry name" value="RNA_pol_sigma-70_dom"/>
</dbReference>
<organism evidence="7 8">
    <name type="scientific">Belliella filtrata</name>
    <dbReference type="NCBI Taxonomy" id="2923435"/>
    <lineage>
        <taxon>Bacteria</taxon>
        <taxon>Pseudomonadati</taxon>
        <taxon>Bacteroidota</taxon>
        <taxon>Cytophagia</taxon>
        <taxon>Cytophagales</taxon>
        <taxon>Cyclobacteriaceae</taxon>
        <taxon>Belliella</taxon>
    </lineage>
</organism>
<evidence type="ECO:0000313" key="8">
    <source>
        <dbReference type="Proteomes" id="UP001165489"/>
    </source>
</evidence>
<dbReference type="RefSeq" id="WP_241348934.1">
    <property type="nucleotide sequence ID" value="NZ_JAKZGP010000041.1"/>
</dbReference>
<dbReference type="CDD" id="cd06171">
    <property type="entry name" value="Sigma70_r4"/>
    <property type="match status" value="1"/>
</dbReference>
<evidence type="ECO:0000256" key="4">
    <source>
        <dbReference type="ARBA" id="ARBA00023163"/>
    </source>
</evidence>
<evidence type="ECO:0000256" key="1">
    <source>
        <dbReference type="ARBA" id="ARBA00010641"/>
    </source>
</evidence>
<evidence type="ECO:0000256" key="2">
    <source>
        <dbReference type="ARBA" id="ARBA00023015"/>
    </source>
</evidence>
<feature type="domain" description="RNA polymerase sigma-70 region 2" evidence="5">
    <location>
        <begin position="27"/>
        <end position="92"/>
    </location>
</feature>
<keyword evidence="8" id="KW-1185">Reference proteome</keyword>
<dbReference type="InterPro" id="IPR036388">
    <property type="entry name" value="WH-like_DNA-bd_sf"/>
</dbReference>
<keyword evidence="2" id="KW-0805">Transcription regulation</keyword>
<dbReference type="Gene3D" id="1.10.1740.10">
    <property type="match status" value="1"/>
</dbReference>
<proteinExistence type="inferred from homology"/>
<dbReference type="InterPro" id="IPR013325">
    <property type="entry name" value="RNA_pol_sigma_r2"/>
</dbReference>
<comment type="caution">
    <text evidence="7">The sequence shown here is derived from an EMBL/GenBank/DDBJ whole genome shotgun (WGS) entry which is preliminary data.</text>
</comment>